<organism evidence="1 2">
    <name type="scientific">Halocaridina rubra</name>
    <name type="common">Hawaiian red shrimp</name>
    <dbReference type="NCBI Taxonomy" id="373956"/>
    <lineage>
        <taxon>Eukaryota</taxon>
        <taxon>Metazoa</taxon>
        <taxon>Ecdysozoa</taxon>
        <taxon>Arthropoda</taxon>
        <taxon>Crustacea</taxon>
        <taxon>Multicrustacea</taxon>
        <taxon>Malacostraca</taxon>
        <taxon>Eumalacostraca</taxon>
        <taxon>Eucarida</taxon>
        <taxon>Decapoda</taxon>
        <taxon>Pleocyemata</taxon>
        <taxon>Caridea</taxon>
        <taxon>Atyoidea</taxon>
        <taxon>Atyidae</taxon>
        <taxon>Halocaridina</taxon>
    </lineage>
</organism>
<dbReference type="Proteomes" id="UP001381693">
    <property type="component" value="Unassembled WGS sequence"/>
</dbReference>
<dbReference type="AlphaFoldDB" id="A0AAN8XCV0"/>
<evidence type="ECO:0000313" key="2">
    <source>
        <dbReference type="Proteomes" id="UP001381693"/>
    </source>
</evidence>
<dbReference type="EMBL" id="JAXCGZ010004409">
    <property type="protein sequence ID" value="KAK7081822.1"/>
    <property type="molecule type" value="Genomic_DNA"/>
</dbReference>
<accession>A0AAN8XCV0</accession>
<keyword evidence="2" id="KW-1185">Reference proteome</keyword>
<protein>
    <submittedName>
        <fullName evidence="1">Uncharacterized protein</fullName>
    </submittedName>
</protein>
<sequence>MILELPLPSSDLRVSVPIIIGSVPIRNRFASFLPPSETRKSCGLPGISYANYPSYWHGECAFGPESFEHQYERVAGINEDYGPQYEPLTYYAPNYICYTIGNNVG</sequence>
<feature type="non-terminal residue" evidence="1">
    <location>
        <position position="105"/>
    </location>
</feature>
<reference evidence="1 2" key="1">
    <citation type="submission" date="2023-11" db="EMBL/GenBank/DDBJ databases">
        <title>Halocaridina rubra genome assembly.</title>
        <authorList>
            <person name="Smith C."/>
        </authorList>
    </citation>
    <scope>NUCLEOTIDE SEQUENCE [LARGE SCALE GENOMIC DNA]</scope>
    <source>
        <strain evidence="1">EP-1</strain>
        <tissue evidence="1">Whole</tissue>
    </source>
</reference>
<proteinExistence type="predicted"/>
<evidence type="ECO:0000313" key="1">
    <source>
        <dbReference type="EMBL" id="KAK7081822.1"/>
    </source>
</evidence>
<gene>
    <name evidence="1" type="ORF">SK128_009894</name>
</gene>
<comment type="caution">
    <text evidence="1">The sequence shown here is derived from an EMBL/GenBank/DDBJ whole genome shotgun (WGS) entry which is preliminary data.</text>
</comment>
<name>A0AAN8XCV0_HALRR</name>